<dbReference type="NCBIfam" id="NF047340">
    <property type="entry name" value="Athe_2463_dom"/>
    <property type="match status" value="1"/>
</dbReference>
<dbReference type="EMBL" id="FMWL01000013">
    <property type="protein sequence ID" value="SCZ80665.1"/>
    <property type="molecule type" value="Genomic_DNA"/>
</dbReference>
<organism evidence="1 2">
    <name type="scientific">Acidaminobacter hydrogenoformans DSM 2784</name>
    <dbReference type="NCBI Taxonomy" id="1120920"/>
    <lineage>
        <taxon>Bacteria</taxon>
        <taxon>Bacillati</taxon>
        <taxon>Bacillota</taxon>
        <taxon>Clostridia</taxon>
        <taxon>Peptostreptococcales</taxon>
        <taxon>Acidaminobacteraceae</taxon>
        <taxon>Acidaminobacter</taxon>
    </lineage>
</organism>
<evidence type="ECO:0000313" key="1">
    <source>
        <dbReference type="EMBL" id="SCZ80665.1"/>
    </source>
</evidence>
<proteinExistence type="predicted"/>
<reference evidence="1 2" key="1">
    <citation type="submission" date="2016-10" db="EMBL/GenBank/DDBJ databases">
        <authorList>
            <person name="de Groot N.N."/>
        </authorList>
    </citation>
    <scope>NUCLEOTIDE SEQUENCE [LARGE SCALE GENOMIC DNA]</scope>
    <source>
        <strain evidence="1 2">DSM 2784</strain>
    </source>
</reference>
<protein>
    <recommendedName>
        <fullName evidence="3">Ig-like domain (Group 3)</fullName>
    </recommendedName>
</protein>
<keyword evidence="2" id="KW-1185">Reference proteome</keyword>
<accession>A0A1G5S2Q7</accession>
<evidence type="ECO:0000313" key="2">
    <source>
        <dbReference type="Proteomes" id="UP000199208"/>
    </source>
</evidence>
<dbReference type="OrthoDB" id="1735970at2"/>
<sequence>MQLLKSSASLMIKTNSAYVRVAQGCLKPLNTSCQHLKGAAAIFGLLFFILSGLGIQPAYATEAGQGETKPYTSPKNLDPSYYEGHEATFESIALKIPAGTPQTIQLASSTASGRLKLNPELFIDLKLLIYGSPYDLQNNDFKAVEGGYYRHGDIPGEFRYHGFSADGNVFTNQRFPNDANSGSVLSFKNWVHLPWQTITGVYASPLNNAAIGGDPQAQAWFDRALPFQLLNSTNPQANQRDGGYLLEEHMVILSAPSGGLPGEGRLWHWVDDRRWYQTVSLPDSIQDRQQTPVNLKVEILEKGSHRFGLHGTVPVKVRLTATLMDGAAMTNSAGKALHNTRNEIQSWRLSEGRQNPQSLMTPQVFQTYNGTDLNQNATLTAEITLNVSRSNLDSQGRFTFAAETGITYLEGKASPIATASDTCQIGAEAAPQAPLQSAFSIADLYVPTRADFEQTPVRYANQSRGPVTQYHFALTAPASGQSTTFQLSALSASDEAVSTRLTDFVRSVMPEGTVHRQIQVTQTVLDANGHSHSLTKVFNAVIGGQSKAVELNLSLPEWTFDMRPYPAVDQTNHKQTAQLNVTVDGEAVDSAHFFSGQFKMSEVTGLLGASNEFVKVVVEAVSKDGVVSFKEHWVEVVSTQPKAQLSFSGHQKVNRKLAVFNDAPGEEDPRLAAAYPAVYTFSYKAVTGSDTSRKLIEISPDEKHLLYKSPGHHQVTLTAVNSLGRQSEPAILNLVIVQDQRPAVIFNFDKGVAIRGESIGTVIDIASTDGDLVGEAVIKVYFDSNVDGAFEAFVGEYTKETFTSFVPTELGAYRAILDVSESFGQPTLSNFITPTDTRKVSLRREILCENLRPVQSVDLETPRTPEKVDVLLMLSSKLPESQRVQAGKDRIQQANTLRLSGLDAMVHVWDLGEITERMPASTTQLFGTQYPPPTLEYTEGGYSGVLDLISVQDNGKYVDYGDYDTVETCETEQVWVGRYCPAADPFICYVNGGYVDVYETQEVCTTKKVWDSDLRWRSSYYGTYEGEISRTIEQIYDPEWLRLGASRYVVYSALPGEILPEPEAGALKTTADAKWFSGAGSGQLATALGAETITAGGPAEAMSQAITLISERHEVMPYKLMLLNEALTYHTVEVESEGDGLTGEMWGLSQDTAFDNPLPPQSFSAIDEFGTRLTVNAAPPDQEAQFYTTSPPQTTPPQTMSSVGHFVVKRKLKDVTPKPEFDLESNASSAAFTVHRKPVAGLTLKARFDTLLGQYRLYWTDTSQDPDHALSDPNRGIVRSDFRIRVPGGTWRYGLPDKLPGGTYEADYVVWDIEGQISDPVHYNFTVDNSAPEIQIVSVVPDPAFTGQRPVVTVLPKDHEGSPMSLKFTAAHKESSHAFTQQFSGLVSGKAFEFQISEPLKNGTYSLRAEVKDDRGVSEETSRSLTVRPPKILNAGVTGAWNHWRGQIDRQGRPMALNPNRFLSYEMLNFEIAAEGEPLSVTCRMSPELEAMVYTDPNGRVYRYEEAFGEAVPFPLQLKSAGDGLWRGSYKLPLAPSTLGWTDHRLKTPYWIEFTVTWPEHVSHYRFDNIELTGNIYDLIF</sequence>
<gene>
    <name evidence="1" type="ORF">SAMN03080599_02386</name>
</gene>
<dbReference type="Proteomes" id="UP000199208">
    <property type="component" value="Unassembled WGS sequence"/>
</dbReference>
<name>A0A1G5S2Q7_9FIRM</name>
<evidence type="ECO:0008006" key="3">
    <source>
        <dbReference type="Google" id="ProtNLM"/>
    </source>
</evidence>
<dbReference type="RefSeq" id="WP_092591782.1">
    <property type="nucleotide sequence ID" value="NZ_FMWL01000013.1"/>
</dbReference>